<dbReference type="EMBL" id="BGPR01017549">
    <property type="protein sequence ID" value="GBN76488.1"/>
    <property type="molecule type" value="Genomic_DNA"/>
</dbReference>
<protein>
    <submittedName>
        <fullName evidence="2">Uncharacterized protein</fullName>
    </submittedName>
</protein>
<feature type="compositionally biased region" description="Low complexity" evidence="1">
    <location>
        <begin position="43"/>
        <end position="54"/>
    </location>
</feature>
<keyword evidence="4" id="KW-1185">Reference proteome</keyword>
<evidence type="ECO:0000256" key="1">
    <source>
        <dbReference type="SAM" id="MobiDB-lite"/>
    </source>
</evidence>
<dbReference type="EMBL" id="BGPR01018267">
    <property type="protein sequence ID" value="GBN78679.1"/>
    <property type="molecule type" value="Genomic_DNA"/>
</dbReference>
<gene>
    <name evidence="2" type="ORF">AVEN_212270_1</name>
    <name evidence="3" type="ORF">AVEN_246886_1</name>
</gene>
<sequence>MTGPRYSKPDTGTVAERKISPIKSGSFDDAPLRGYDLSLEMGPTSHTTVTVPTSRSENSPTYPAASHPRTRGSNSQMTRTTFELAPLCKLPHLTSVLCDGFDSSPPSLCTLSSTGESMDLGCGHHTSGRTIGDDE</sequence>
<organism evidence="2 4">
    <name type="scientific">Araneus ventricosus</name>
    <name type="common">Orbweaver spider</name>
    <name type="synonym">Epeira ventricosa</name>
    <dbReference type="NCBI Taxonomy" id="182803"/>
    <lineage>
        <taxon>Eukaryota</taxon>
        <taxon>Metazoa</taxon>
        <taxon>Ecdysozoa</taxon>
        <taxon>Arthropoda</taxon>
        <taxon>Chelicerata</taxon>
        <taxon>Arachnida</taxon>
        <taxon>Araneae</taxon>
        <taxon>Araneomorphae</taxon>
        <taxon>Entelegynae</taxon>
        <taxon>Araneoidea</taxon>
        <taxon>Araneidae</taxon>
        <taxon>Araneus</taxon>
    </lineage>
</organism>
<evidence type="ECO:0000313" key="4">
    <source>
        <dbReference type="Proteomes" id="UP000499080"/>
    </source>
</evidence>
<accession>A0A4Y2RLF7</accession>
<reference evidence="2 4" key="1">
    <citation type="journal article" date="2019" name="Sci. Rep.">
        <title>Orb-weaving spider Araneus ventricosus genome elucidates the spidroin gene catalogue.</title>
        <authorList>
            <person name="Kono N."/>
            <person name="Nakamura H."/>
            <person name="Ohtoshi R."/>
            <person name="Moran D.A.P."/>
            <person name="Shinohara A."/>
            <person name="Yoshida Y."/>
            <person name="Fujiwara M."/>
            <person name="Mori M."/>
            <person name="Tomita M."/>
            <person name="Arakawa K."/>
        </authorList>
    </citation>
    <scope>NUCLEOTIDE SEQUENCE [LARGE SCALE GENOMIC DNA]</scope>
</reference>
<name>A0A4Y2RLF7_ARAVE</name>
<dbReference type="Proteomes" id="UP000499080">
    <property type="component" value="Unassembled WGS sequence"/>
</dbReference>
<evidence type="ECO:0000313" key="3">
    <source>
        <dbReference type="EMBL" id="GBN78679.1"/>
    </source>
</evidence>
<comment type="caution">
    <text evidence="2">The sequence shown here is derived from an EMBL/GenBank/DDBJ whole genome shotgun (WGS) entry which is preliminary data.</text>
</comment>
<evidence type="ECO:0000313" key="2">
    <source>
        <dbReference type="EMBL" id="GBN76488.1"/>
    </source>
</evidence>
<feature type="region of interest" description="Disordered" evidence="1">
    <location>
        <begin position="1"/>
        <end position="77"/>
    </location>
</feature>
<proteinExistence type="predicted"/>
<dbReference type="AlphaFoldDB" id="A0A4Y2RLF7"/>